<proteinExistence type="predicted"/>
<dbReference type="EMBL" id="CAJVPY010049115">
    <property type="protein sequence ID" value="CAG8812682.1"/>
    <property type="molecule type" value="Genomic_DNA"/>
</dbReference>
<name>A0A9N9PEJ1_9GLOM</name>
<dbReference type="AlphaFoldDB" id="A0A9N9PEJ1"/>
<protein>
    <submittedName>
        <fullName evidence="1">20807_t:CDS:1</fullName>
    </submittedName>
</protein>
<dbReference type="Proteomes" id="UP000789405">
    <property type="component" value="Unassembled WGS sequence"/>
</dbReference>
<comment type="caution">
    <text evidence="1">The sequence shown here is derived from an EMBL/GenBank/DDBJ whole genome shotgun (WGS) entry which is preliminary data.</text>
</comment>
<feature type="non-terminal residue" evidence="1">
    <location>
        <position position="1"/>
    </location>
</feature>
<reference evidence="1" key="1">
    <citation type="submission" date="2021-06" db="EMBL/GenBank/DDBJ databases">
        <authorList>
            <person name="Kallberg Y."/>
            <person name="Tangrot J."/>
            <person name="Rosling A."/>
        </authorList>
    </citation>
    <scope>NUCLEOTIDE SEQUENCE</scope>
    <source>
        <strain evidence="1">MA453B</strain>
    </source>
</reference>
<gene>
    <name evidence="1" type="ORF">DERYTH_LOCUS25674</name>
</gene>
<accession>A0A9N9PEJ1</accession>
<evidence type="ECO:0000313" key="1">
    <source>
        <dbReference type="EMBL" id="CAG8812682.1"/>
    </source>
</evidence>
<sequence>LPKIPFPEMEFPVMEIPDSPMQFDTGSSENESVISLYEEEYNFITKTQLKKRKKSDNGEKRAPITYRIYRNL</sequence>
<keyword evidence="2" id="KW-1185">Reference proteome</keyword>
<feature type="non-terminal residue" evidence="1">
    <location>
        <position position="72"/>
    </location>
</feature>
<evidence type="ECO:0000313" key="2">
    <source>
        <dbReference type="Proteomes" id="UP000789405"/>
    </source>
</evidence>
<organism evidence="1 2">
    <name type="scientific">Dentiscutata erythropus</name>
    <dbReference type="NCBI Taxonomy" id="1348616"/>
    <lineage>
        <taxon>Eukaryota</taxon>
        <taxon>Fungi</taxon>
        <taxon>Fungi incertae sedis</taxon>
        <taxon>Mucoromycota</taxon>
        <taxon>Glomeromycotina</taxon>
        <taxon>Glomeromycetes</taxon>
        <taxon>Diversisporales</taxon>
        <taxon>Gigasporaceae</taxon>
        <taxon>Dentiscutata</taxon>
    </lineage>
</organism>